<protein>
    <submittedName>
        <fullName evidence="1">Uncharacterized protein</fullName>
    </submittedName>
</protein>
<evidence type="ECO:0000313" key="1">
    <source>
        <dbReference type="EMBL" id="KAI3795848.1"/>
    </source>
</evidence>
<dbReference type="Proteomes" id="UP001056120">
    <property type="component" value="Linkage Group LG12"/>
</dbReference>
<sequence length="132" mass="15456">MQHVPAIDRKIGRVDCWETNPKSSYYVQGQGSIFCSVQHMKRVRNLYRTWGTDSVSLGAIRLSNERVFHRHCQDDDEKIRSKIEEKRFKKEQRFTPPNHEMSERSYEASLCLFLANFWGLKDGCVLGENSNT</sequence>
<proteinExistence type="predicted"/>
<name>A0ACB9HIU7_9ASTR</name>
<gene>
    <name evidence="1" type="ORF">L1987_38508</name>
</gene>
<evidence type="ECO:0000313" key="2">
    <source>
        <dbReference type="Proteomes" id="UP001056120"/>
    </source>
</evidence>
<keyword evidence="2" id="KW-1185">Reference proteome</keyword>
<accession>A0ACB9HIU7</accession>
<reference evidence="2" key="1">
    <citation type="journal article" date="2022" name="Mol. Ecol. Resour.">
        <title>The genomes of chicory, endive, great burdock and yacon provide insights into Asteraceae palaeo-polyploidization history and plant inulin production.</title>
        <authorList>
            <person name="Fan W."/>
            <person name="Wang S."/>
            <person name="Wang H."/>
            <person name="Wang A."/>
            <person name="Jiang F."/>
            <person name="Liu H."/>
            <person name="Zhao H."/>
            <person name="Xu D."/>
            <person name="Zhang Y."/>
        </authorList>
    </citation>
    <scope>NUCLEOTIDE SEQUENCE [LARGE SCALE GENOMIC DNA]</scope>
    <source>
        <strain evidence="2">cv. Yunnan</strain>
    </source>
</reference>
<reference evidence="1 2" key="2">
    <citation type="journal article" date="2022" name="Mol. Ecol. Resour.">
        <title>The genomes of chicory, endive, great burdock and yacon provide insights into Asteraceae paleo-polyploidization history and plant inulin production.</title>
        <authorList>
            <person name="Fan W."/>
            <person name="Wang S."/>
            <person name="Wang H."/>
            <person name="Wang A."/>
            <person name="Jiang F."/>
            <person name="Liu H."/>
            <person name="Zhao H."/>
            <person name="Xu D."/>
            <person name="Zhang Y."/>
        </authorList>
    </citation>
    <scope>NUCLEOTIDE SEQUENCE [LARGE SCALE GENOMIC DNA]</scope>
    <source>
        <strain evidence="2">cv. Yunnan</strain>
        <tissue evidence="1">Leaves</tissue>
    </source>
</reference>
<organism evidence="1 2">
    <name type="scientific">Smallanthus sonchifolius</name>
    <dbReference type="NCBI Taxonomy" id="185202"/>
    <lineage>
        <taxon>Eukaryota</taxon>
        <taxon>Viridiplantae</taxon>
        <taxon>Streptophyta</taxon>
        <taxon>Embryophyta</taxon>
        <taxon>Tracheophyta</taxon>
        <taxon>Spermatophyta</taxon>
        <taxon>Magnoliopsida</taxon>
        <taxon>eudicotyledons</taxon>
        <taxon>Gunneridae</taxon>
        <taxon>Pentapetalae</taxon>
        <taxon>asterids</taxon>
        <taxon>campanulids</taxon>
        <taxon>Asterales</taxon>
        <taxon>Asteraceae</taxon>
        <taxon>Asteroideae</taxon>
        <taxon>Heliantheae alliance</taxon>
        <taxon>Millerieae</taxon>
        <taxon>Smallanthus</taxon>
    </lineage>
</organism>
<dbReference type="EMBL" id="CM042029">
    <property type="protein sequence ID" value="KAI3795848.1"/>
    <property type="molecule type" value="Genomic_DNA"/>
</dbReference>
<comment type="caution">
    <text evidence="1">The sequence shown here is derived from an EMBL/GenBank/DDBJ whole genome shotgun (WGS) entry which is preliminary data.</text>
</comment>